<accession>A0A845KKN0</accession>
<evidence type="ECO:0000313" key="3">
    <source>
        <dbReference type="Proteomes" id="UP000446719"/>
    </source>
</evidence>
<reference evidence="2 3" key="1">
    <citation type="journal article" date="2019" name="Nat. Med.">
        <title>A library of human gut bacterial isolates paired with longitudinal multiomics data enables mechanistic microbiome research.</title>
        <authorList>
            <person name="Poyet M."/>
            <person name="Groussin M."/>
            <person name="Gibbons S.M."/>
            <person name="Avila-Pacheco J."/>
            <person name="Jiang X."/>
            <person name="Kearney S.M."/>
            <person name="Perrotta A.R."/>
            <person name="Berdy B."/>
            <person name="Zhao S."/>
            <person name="Lieberman T.D."/>
            <person name="Swanson P.K."/>
            <person name="Smith M."/>
            <person name="Roesemann S."/>
            <person name="Alexander J.E."/>
            <person name="Rich S.A."/>
            <person name="Livny J."/>
            <person name="Vlamakis H."/>
            <person name="Clish C."/>
            <person name="Bullock K."/>
            <person name="Deik A."/>
            <person name="Scott J."/>
            <person name="Pierce K.A."/>
            <person name="Xavier R.J."/>
            <person name="Alm E.J."/>
        </authorList>
    </citation>
    <scope>NUCLEOTIDE SEQUENCE [LARGE SCALE GENOMIC DNA]</scope>
    <source>
        <strain evidence="2 3">BIOML-A7</strain>
    </source>
</reference>
<dbReference type="CDD" id="cd00093">
    <property type="entry name" value="HTH_XRE"/>
    <property type="match status" value="1"/>
</dbReference>
<feature type="domain" description="HTH cro/C1-type" evidence="1">
    <location>
        <begin position="22"/>
        <end position="59"/>
    </location>
</feature>
<protein>
    <submittedName>
        <fullName evidence="2">Helix-turn-helix domain-containing protein</fullName>
    </submittedName>
</protein>
<sequence length="65" mass="7318">MKILLDKIMYDKHLTIRQPSILTGVPKSTIADIASGKISPRLDALEQLAKRLNVRITDLFEADIK</sequence>
<dbReference type="InterPro" id="IPR010982">
    <property type="entry name" value="Lambda_DNA-bd_dom_sf"/>
</dbReference>
<dbReference type="AlphaFoldDB" id="A0A845KKN0"/>
<dbReference type="Gene3D" id="1.10.260.40">
    <property type="entry name" value="lambda repressor-like DNA-binding domains"/>
    <property type="match status" value="1"/>
</dbReference>
<comment type="caution">
    <text evidence="2">The sequence shown here is derived from an EMBL/GenBank/DDBJ whole genome shotgun (WGS) entry which is preliminary data.</text>
</comment>
<name>A0A845KKN0_9FIRM</name>
<dbReference type="GO" id="GO:0003677">
    <property type="term" value="F:DNA binding"/>
    <property type="evidence" value="ECO:0007669"/>
    <property type="project" value="InterPro"/>
</dbReference>
<dbReference type="SMART" id="SM00530">
    <property type="entry name" value="HTH_XRE"/>
    <property type="match status" value="1"/>
</dbReference>
<dbReference type="Pfam" id="PF13443">
    <property type="entry name" value="HTH_26"/>
    <property type="match status" value="1"/>
</dbReference>
<evidence type="ECO:0000313" key="2">
    <source>
        <dbReference type="EMBL" id="MZK16673.1"/>
    </source>
</evidence>
<dbReference type="SUPFAM" id="SSF47413">
    <property type="entry name" value="lambda repressor-like DNA-binding domains"/>
    <property type="match status" value="1"/>
</dbReference>
<dbReference type="PROSITE" id="PS50943">
    <property type="entry name" value="HTH_CROC1"/>
    <property type="match status" value="1"/>
</dbReference>
<dbReference type="Proteomes" id="UP000446719">
    <property type="component" value="Unassembled WGS sequence"/>
</dbReference>
<dbReference type="InterPro" id="IPR001387">
    <property type="entry name" value="Cro/C1-type_HTH"/>
</dbReference>
<dbReference type="EMBL" id="WWSB01000001">
    <property type="protein sequence ID" value="MZK16673.1"/>
    <property type="molecule type" value="Genomic_DNA"/>
</dbReference>
<proteinExistence type="predicted"/>
<gene>
    <name evidence="2" type="ORF">GT565_00765</name>
</gene>
<organism evidence="2 3">
    <name type="scientific">Dorea longicatena</name>
    <dbReference type="NCBI Taxonomy" id="88431"/>
    <lineage>
        <taxon>Bacteria</taxon>
        <taxon>Bacillati</taxon>
        <taxon>Bacillota</taxon>
        <taxon>Clostridia</taxon>
        <taxon>Lachnospirales</taxon>
        <taxon>Lachnospiraceae</taxon>
        <taxon>Dorea</taxon>
    </lineage>
</organism>
<evidence type="ECO:0000259" key="1">
    <source>
        <dbReference type="PROSITE" id="PS50943"/>
    </source>
</evidence>